<feature type="transmembrane region" description="Helical" evidence="7">
    <location>
        <begin position="259"/>
        <end position="283"/>
    </location>
</feature>
<keyword evidence="4 7" id="KW-0812">Transmembrane</keyword>
<evidence type="ECO:0000256" key="4">
    <source>
        <dbReference type="ARBA" id="ARBA00022692"/>
    </source>
</evidence>
<dbReference type="CDD" id="cd13138">
    <property type="entry name" value="MATE_yoeA_like"/>
    <property type="match status" value="1"/>
</dbReference>
<accession>A0A9D1H7H8</accession>
<dbReference type="GO" id="GO:0042910">
    <property type="term" value="F:xenobiotic transmembrane transporter activity"/>
    <property type="evidence" value="ECO:0007669"/>
    <property type="project" value="InterPro"/>
</dbReference>
<dbReference type="PANTHER" id="PTHR43549">
    <property type="entry name" value="MULTIDRUG RESISTANCE PROTEIN YPNP-RELATED"/>
    <property type="match status" value="1"/>
</dbReference>
<keyword evidence="5 7" id="KW-1133">Transmembrane helix</keyword>
<feature type="transmembrane region" description="Helical" evidence="7">
    <location>
        <begin position="368"/>
        <end position="388"/>
    </location>
</feature>
<evidence type="ECO:0000256" key="7">
    <source>
        <dbReference type="SAM" id="Phobius"/>
    </source>
</evidence>
<evidence type="ECO:0000256" key="6">
    <source>
        <dbReference type="ARBA" id="ARBA00023136"/>
    </source>
</evidence>
<name>A0A9D1H7H8_9FIRM</name>
<dbReference type="GO" id="GO:0015297">
    <property type="term" value="F:antiporter activity"/>
    <property type="evidence" value="ECO:0007669"/>
    <property type="project" value="InterPro"/>
</dbReference>
<dbReference type="NCBIfam" id="TIGR00797">
    <property type="entry name" value="matE"/>
    <property type="match status" value="1"/>
</dbReference>
<sequence>MATKVKNMTSGNPGKLILFFALPLMAGNVCQQLYTVVDTAVVGKGLGVDALAAVGAADWFHWMILGSIQGLAQGFCILMAQKFGAGDIAGLRKVIANAVWLALACAAVITAAGELAARPVLELLGTPDRIMDMSLLYLRILLGGMPIVMSYNLLASVLRAMGDGKTPLYAMILASCINVVLDLLFVLVFHWGIAGAAIATLLAQAFSSVYCLWFILHIRTLGLSGKDFYDRESRKFFSSDWKLRWQLFRLGFPMALQNIIIAIGGMIVQSVVNGFGLTFIAGYTATNKLYGILEIAAISYGYAVSTYVGQNSGAGEIRRIHRGVRAALVLAIVTSMIIGVFMLLCGKMVLSIFLSGSEEEVAAAMGTAYRYLSIMSYMLPVLYILHVFRSALQGMGDTVMPMASGFAEFFMRTGSALTLPAKIGGDGVFASEVLAWVGADIILVGSYLVRMRRLDREYPQKTA</sequence>
<keyword evidence="6 7" id="KW-0472">Membrane</keyword>
<keyword evidence="3" id="KW-1003">Cell membrane</keyword>
<evidence type="ECO:0000256" key="2">
    <source>
        <dbReference type="ARBA" id="ARBA00022448"/>
    </source>
</evidence>
<gene>
    <name evidence="8" type="ORF">IAC43_03290</name>
</gene>
<evidence type="ECO:0000256" key="5">
    <source>
        <dbReference type="ARBA" id="ARBA00022989"/>
    </source>
</evidence>
<dbReference type="GO" id="GO:0005886">
    <property type="term" value="C:plasma membrane"/>
    <property type="evidence" value="ECO:0007669"/>
    <property type="project" value="UniProtKB-SubCell"/>
</dbReference>
<feature type="transmembrane region" description="Helical" evidence="7">
    <location>
        <begin position="193"/>
        <end position="216"/>
    </location>
</feature>
<reference evidence="8" key="1">
    <citation type="submission" date="2020-10" db="EMBL/GenBank/DDBJ databases">
        <authorList>
            <person name="Gilroy R."/>
        </authorList>
    </citation>
    <scope>NUCLEOTIDE SEQUENCE</scope>
    <source>
        <strain evidence="8">ChiBcec7-5410</strain>
    </source>
</reference>
<proteinExistence type="predicted"/>
<dbReference type="InterPro" id="IPR002528">
    <property type="entry name" value="MATE_fam"/>
</dbReference>
<reference evidence="8" key="2">
    <citation type="journal article" date="2021" name="PeerJ">
        <title>Extensive microbial diversity within the chicken gut microbiome revealed by metagenomics and culture.</title>
        <authorList>
            <person name="Gilroy R."/>
            <person name="Ravi A."/>
            <person name="Getino M."/>
            <person name="Pursley I."/>
            <person name="Horton D.L."/>
            <person name="Alikhan N.F."/>
            <person name="Baker D."/>
            <person name="Gharbi K."/>
            <person name="Hall N."/>
            <person name="Watson M."/>
            <person name="Adriaenssens E.M."/>
            <person name="Foster-Nyarko E."/>
            <person name="Jarju S."/>
            <person name="Secka A."/>
            <person name="Antonio M."/>
            <person name="Oren A."/>
            <person name="Chaudhuri R.R."/>
            <person name="La Ragione R."/>
            <person name="Hildebrand F."/>
            <person name="Pallen M.J."/>
        </authorList>
    </citation>
    <scope>NUCLEOTIDE SEQUENCE</scope>
    <source>
        <strain evidence="8">ChiBcec7-5410</strain>
    </source>
</reference>
<evidence type="ECO:0000256" key="1">
    <source>
        <dbReference type="ARBA" id="ARBA00004651"/>
    </source>
</evidence>
<dbReference type="InterPro" id="IPR048279">
    <property type="entry name" value="MdtK-like"/>
</dbReference>
<protein>
    <submittedName>
        <fullName evidence="8">MATE family efflux transporter</fullName>
    </submittedName>
</protein>
<comment type="caution">
    <text evidence="8">The sequence shown here is derived from an EMBL/GenBank/DDBJ whole genome shotgun (WGS) entry which is preliminary data.</text>
</comment>
<dbReference type="AlphaFoldDB" id="A0A9D1H7H8"/>
<evidence type="ECO:0000313" key="9">
    <source>
        <dbReference type="Proteomes" id="UP000824160"/>
    </source>
</evidence>
<evidence type="ECO:0000313" key="8">
    <source>
        <dbReference type="EMBL" id="HIT94184.1"/>
    </source>
</evidence>
<feature type="transmembrane region" description="Helical" evidence="7">
    <location>
        <begin position="136"/>
        <end position="154"/>
    </location>
</feature>
<feature type="transmembrane region" description="Helical" evidence="7">
    <location>
        <begin position="59"/>
        <end position="78"/>
    </location>
</feature>
<organism evidence="8 9">
    <name type="scientific">Candidatus Faecivivens stercoripullorum</name>
    <dbReference type="NCBI Taxonomy" id="2840805"/>
    <lineage>
        <taxon>Bacteria</taxon>
        <taxon>Bacillati</taxon>
        <taxon>Bacillota</taxon>
        <taxon>Clostridia</taxon>
        <taxon>Eubacteriales</taxon>
        <taxon>Oscillospiraceae</taxon>
        <taxon>Oscillospiraceae incertae sedis</taxon>
        <taxon>Candidatus Faecivivens</taxon>
    </lineage>
</organism>
<dbReference type="PANTHER" id="PTHR43549:SF3">
    <property type="entry name" value="MULTIDRUG RESISTANCE PROTEIN YPNP-RELATED"/>
    <property type="match status" value="1"/>
</dbReference>
<feature type="transmembrane region" description="Helical" evidence="7">
    <location>
        <begin position="433"/>
        <end position="449"/>
    </location>
</feature>
<feature type="transmembrane region" description="Helical" evidence="7">
    <location>
        <begin position="166"/>
        <end position="187"/>
    </location>
</feature>
<comment type="subcellular location">
    <subcellularLocation>
        <location evidence="1">Cell membrane</location>
        <topology evidence="1">Multi-pass membrane protein</topology>
    </subcellularLocation>
</comment>
<evidence type="ECO:0000256" key="3">
    <source>
        <dbReference type="ARBA" id="ARBA00022475"/>
    </source>
</evidence>
<keyword evidence="2" id="KW-0813">Transport</keyword>
<feature type="transmembrane region" description="Helical" evidence="7">
    <location>
        <begin position="328"/>
        <end position="356"/>
    </location>
</feature>
<dbReference type="PIRSF" id="PIRSF006603">
    <property type="entry name" value="DinF"/>
    <property type="match status" value="1"/>
</dbReference>
<dbReference type="Pfam" id="PF01554">
    <property type="entry name" value="MatE"/>
    <property type="match status" value="2"/>
</dbReference>
<feature type="transmembrane region" description="Helical" evidence="7">
    <location>
        <begin position="98"/>
        <end position="116"/>
    </location>
</feature>
<dbReference type="EMBL" id="DVLW01000090">
    <property type="protein sequence ID" value="HIT94184.1"/>
    <property type="molecule type" value="Genomic_DNA"/>
</dbReference>
<dbReference type="InterPro" id="IPR052031">
    <property type="entry name" value="Membrane_Transporter-Flippase"/>
</dbReference>
<dbReference type="Proteomes" id="UP000824160">
    <property type="component" value="Unassembled WGS sequence"/>
</dbReference>